<protein>
    <recommendedName>
        <fullName evidence="3">HTTM domain-containing protein</fullName>
    </recommendedName>
</protein>
<keyword evidence="1" id="KW-0472">Membrane</keyword>
<organism evidence="2">
    <name type="scientific">viral metagenome</name>
    <dbReference type="NCBI Taxonomy" id="1070528"/>
    <lineage>
        <taxon>unclassified sequences</taxon>
        <taxon>metagenomes</taxon>
        <taxon>organismal metagenomes</taxon>
    </lineage>
</organism>
<sequence>MLRGSTKEFKYFKPIFGTYLFWHFYRILPYAEELFTSKGMISNRTLLPTYEFVKYFSLIDDNIEIFIMILMVCSIALAMNNSVKLVSPVLWFGWVYLFNSNIIIANPGIPYVGLLLLICALPYHKNTIWIVWFLMMMGYTVSGIHKLQCQTWLDGTALLHIVSSPIARNNILTHIFINLPLPLIKFATWSSLFLEITSLLFGCYYYTRKWYWCALVLMHIGVMMLLNFTDLTLGMLMVHVYTFDTKWFS</sequence>
<feature type="transmembrane region" description="Helical" evidence="1">
    <location>
        <begin position="63"/>
        <end position="82"/>
    </location>
</feature>
<keyword evidence="1" id="KW-0812">Transmembrane</keyword>
<evidence type="ECO:0000313" key="2">
    <source>
        <dbReference type="EMBL" id="QHT00020.1"/>
    </source>
</evidence>
<evidence type="ECO:0000256" key="1">
    <source>
        <dbReference type="SAM" id="Phobius"/>
    </source>
</evidence>
<feature type="transmembrane region" description="Helical" evidence="1">
    <location>
        <begin position="128"/>
        <end position="145"/>
    </location>
</feature>
<name>A0A6C0C884_9ZZZZ</name>
<feature type="transmembrane region" description="Helical" evidence="1">
    <location>
        <begin position="186"/>
        <end position="207"/>
    </location>
</feature>
<feature type="transmembrane region" description="Helical" evidence="1">
    <location>
        <begin position="102"/>
        <end position="121"/>
    </location>
</feature>
<dbReference type="EMBL" id="MN739352">
    <property type="protein sequence ID" value="QHT00020.1"/>
    <property type="molecule type" value="Genomic_DNA"/>
</dbReference>
<accession>A0A6C0C884</accession>
<feature type="transmembrane region" description="Helical" evidence="1">
    <location>
        <begin position="214"/>
        <end position="241"/>
    </location>
</feature>
<proteinExistence type="predicted"/>
<evidence type="ECO:0008006" key="3">
    <source>
        <dbReference type="Google" id="ProtNLM"/>
    </source>
</evidence>
<reference evidence="2" key="1">
    <citation type="journal article" date="2020" name="Nature">
        <title>Giant virus diversity and host interactions through global metagenomics.</title>
        <authorList>
            <person name="Schulz F."/>
            <person name="Roux S."/>
            <person name="Paez-Espino D."/>
            <person name="Jungbluth S."/>
            <person name="Walsh D.A."/>
            <person name="Denef V.J."/>
            <person name="McMahon K.D."/>
            <person name="Konstantinidis K.T."/>
            <person name="Eloe-Fadrosh E.A."/>
            <person name="Kyrpides N.C."/>
            <person name="Woyke T."/>
        </authorList>
    </citation>
    <scope>NUCLEOTIDE SEQUENCE</scope>
    <source>
        <strain evidence="2">GVMAG-M-3300020192-26</strain>
    </source>
</reference>
<dbReference type="AlphaFoldDB" id="A0A6C0C884"/>
<keyword evidence="1" id="KW-1133">Transmembrane helix</keyword>